<accession>A0A2A5CD48</accession>
<gene>
    <name evidence="1" type="ORF">COA71_07815</name>
</gene>
<evidence type="ECO:0000313" key="1">
    <source>
        <dbReference type="EMBL" id="PCJ41458.1"/>
    </source>
</evidence>
<comment type="caution">
    <text evidence="1">The sequence shown here is derived from an EMBL/GenBank/DDBJ whole genome shotgun (WGS) entry which is preliminary data.</text>
</comment>
<protein>
    <submittedName>
        <fullName evidence="1">Uncharacterized protein</fullName>
    </submittedName>
</protein>
<reference evidence="2" key="1">
    <citation type="submission" date="2017-08" db="EMBL/GenBank/DDBJ databases">
        <title>A dynamic microbial community with high functional redundancy inhabits the cold, oxic subseafloor aquifer.</title>
        <authorList>
            <person name="Tully B.J."/>
            <person name="Wheat C.G."/>
            <person name="Glazer B.T."/>
            <person name="Huber J.A."/>
        </authorList>
    </citation>
    <scope>NUCLEOTIDE SEQUENCE [LARGE SCALE GENOMIC DNA]</scope>
</reference>
<dbReference type="Proteomes" id="UP000228987">
    <property type="component" value="Unassembled WGS sequence"/>
</dbReference>
<proteinExistence type="predicted"/>
<sequence>MLANAQQIDFSGEWRPIFHEDAPERVPGPGFGDFSGIPINDAARMRGESYDTNRISIVTEYICRQHGGDYAMRGLADLRILRDIDPRTQATVAFKTRMGFHNMQRTIWLDGRQHPSVDAPHTFQGFSTGVWEGNMLTITTTHLKQSYLRRNGLPASSERTFTEHWLLHGKYLTVITVINDPVFLTEPMLRSQDFEFDPTRRGGFNNCEYTTEVPINPDNLVPNYLPGENPYLDEFAEIYHLPMSGVRGGAETLYPEFREEMGPPVGDRQFCTNEDCDA</sequence>
<organism evidence="1 2">
    <name type="scientific">SAR86 cluster bacterium</name>
    <dbReference type="NCBI Taxonomy" id="2030880"/>
    <lineage>
        <taxon>Bacteria</taxon>
        <taxon>Pseudomonadati</taxon>
        <taxon>Pseudomonadota</taxon>
        <taxon>Gammaproteobacteria</taxon>
        <taxon>SAR86 cluster</taxon>
    </lineage>
</organism>
<evidence type="ECO:0000313" key="2">
    <source>
        <dbReference type="Proteomes" id="UP000228987"/>
    </source>
</evidence>
<name>A0A2A5CD48_9GAMM</name>
<dbReference type="EMBL" id="NVWI01000005">
    <property type="protein sequence ID" value="PCJ41458.1"/>
    <property type="molecule type" value="Genomic_DNA"/>
</dbReference>
<dbReference type="AlphaFoldDB" id="A0A2A5CD48"/>